<proteinExistence type="predicted"/>
<name>A0ABP6TBC6_9ACTN</name>
<feature type="region of interest" description="Disordered" evidence="1">
    <location>
        <begin position="43"/>
        <end position="65"/>
    </location>
</feature>
<evidence type="ECO:0000256" key="1">
    <source>
        <dbReference type="SAM" id="MobiDB-lite"/>
    </source>
</evidence>
<accession>A0ABP6TBC6</accession>
<evidence type="ECO:0000313" key="3">
    <source>
        <dbReference type="Proteomes" id="UP001501676"/>
    </source>
</evidence>
<dbReference type="EMBL" id="BAAAYN010000064">
    <property type="protein sequence ID" value="GAA3397377.1"/>
    <property type="molecule type" value="Genomic_DNA"/>
</dbReference>
<comment type="caution">
    <text evidence="2">The sequence shown here is derived from an EMBL/GenBank/DDBJ whole genome shotgun (WGS) entry which is preliminary data.</text>
</comment>
<dbReference type="Proteomes" id="UP001501676">
    <property type="component" value="Unassembled WGS sequence"/>
</dbReference>
<organism evidence="2 3">
    <name type="scientific">Cryptosporangium minutisporangium</name>
    <dbReference type="NCBI Taxonomy" id="113569"/>
    <lineage>
        <taxon>Bacteria</taxon>
        <taxon>Bacillati</taxon>
        <taxon>Actinomycetota</taxon>
        <taxon>Actinomycetes</taxon>
        <taxon>Cryptosporangiales</taxon>
        <taxon>Cryptosporangiaceae</taxon>
        <taxon>Cryptosporangium</taxon>
    </lineage>
</organism>
<reference evidence="3" key="1">
    <citation type="journal article" date="2019" name="Int. J. Syst. Evol. Microbiol.">
        <title>The Global Catalogue of Microorganisms (GCM) 10K type strain sequencing project: providing services to taxonomists for standard genome sequencing and annotation.</title>
        <authorList>
            <consortium name="The Broad Institute Genomics Platform"/>
            <consortium name="The Broad Institute Genome Sequencing Center for Infectious Disease"/>
            <person name="Wu L."/>
            <person name="Ma J."/>
        </authorList>
    </citation>
    <scope>NUCLEOTIDE SEQUENCE [LARGE SCALE GENOMIC DNA]</scope>
    <source>
        <strain evidence="3">JCM 9458</strain>
    </source>
</reference>
<keyword evidence="3" id="KW-1185">Reference proteome</keyword>
<evidence type="ECO:0000313" key="2">
    <source>
        <dbReference type="EMBL" id="GAA3397377.1"/>
    </source>
</evidence>
<gene>
    <name evidence="2" type="ORF">GCM10020369_77410</name>
</gene>
<protein>
    <submittedName>
        <fullName evidence="2">Uncharacterized protein</fullName>
    </submittedName>
</protein>
<sequence length="65" mass="6966">MPEPAGGMWQVGGKRGNVASGAYLRSQVVGVNLDRNVGWSVLRSPEDRDATGGNTHYRGPARGLW</sequence>